<dbReference type="EMBL" id="QDEB01134924">
    <property type="protein sequence ID" value="RZB38688.1"/>
    <property type="molecule type" value="Genomic_DNA"/>
</dbReference>
<feature type="transmembrane region" description="Helical" evidence="5">
    <location>
        <begin position="398"/>
        <end position="421"/>
    </location>
</feature>
<dbReference type="PANTHER" id="PTHR23291:SF127">
    <property type="entry name" value="PROTEIN LIFEGUARD 1-LIKE"/>
    <property type="match status" value="1"/>
</dbReference>
<dbReference type="GO" id="GO:0005794">
    <property type="term" value="C:Golgi apparatus"/>
    <property type="evidence" value="ECO:0007669"/>
    <property type="project" value="TreeGrafter"/>
</dbReference>
<feature type="transmembrane region" description="Helical" evidence="5">
    <location>
        <begin position="169"/>
        <end position="193"/>
    </location>
</feature>
<comment type="caution">
    <text evidence="6">The sequence shown here is derived from an EMBL/GenBank/DDBJ whole genome shotgun (WGS) entry which is preliminary data.</text>
</comment>
<feature type="transmembrane region" description="Helical" evidence="5">
    <location>
        <begin position="264"/>
        <end position="284"/>
    </location>
</feature>
<dbReference type="OrthoDB" id="6624577at2759"/>
<evidence type="ECO:0000256" key="3">
    <source>
        <dbReference type="ARBA" id="ARBA00022989"/>
    </source>
</evidence>
<keyword evidence="2 5" id="KW-0812">Transmembrane</keyword>
<keyword evidence="7" id="KW-1185">Reference proteome</keyword>
<dbReference type="GO" id="GO:0016020">
    <property type="term" value="C:membrane"/>
    <property type="evidence" value="ECO:0007669"/>
    <property type="project" value="UniProtKB-SubCell"/>
</dbReference>
<evidence type="ECO:0000256" key="4">
    <source>
        <dbReference type="ARBA" id="ARBA00023136"/>
    </source>
</evidence>
<evidence type="ECO:0000256" key="2">
    <source>
        <dbReference type="ARBA" id="ARBA00022692"/>
    </source>
</evidence>
<dbReference type="GO" id="GO:0005783">
    <property type="term" value="C:endoplasmic reticulum"/>
    <property type="evidence" value="ECO:0007669"/>
    <property type="project" value="TreeGrafter"/>
</dbReference>
<name>A0A482V2C4_ASBVE</name>
<reference evidence="6 7" key="1">
    <citation type="submission" date="2017-03" db="EMBL/GenBank/DDBJ databases">
        <title>Genome of the blue death feigning beetle - Asbolus verrucosus.</title>
        <authorList>
            <person name="Rider S.D."/>
        </authorList>
    </citation>
    <scope>NUCLEOTIDE SEQUENCE [LARGE SCALE GENOMIC DNA]</scope>
    <source>
        <strain evidence="6">Butters</strain>
        <tissue evidence="6">Head and leg muscle</tissue>
    </source>
</reference>
<dbReference type="PANTHER" id="PTHR23291">
    <property type="entry name" value="BAX INHIBITOR-RELATED"/>
    <property type="match status" value="1"/>
</dbReference>
<feature type="transmembrane region" description="Helical" evidence="5">
    <location>
        <begin position="328"/>
        <end position="348"/>
    </location>
</feature>
<evidence type="ECO:0000256" key="1">
    <source>
        <dbReference type="ARBA" id="ARBA00004141"/>
    </source>
</evidence>
<dbReference type="AlphaFoldDB" id="A0A482V2C4"/>
<protein>
    <submittedName>
        <fullName evidence="6">Lifeguard 3-like</fullName>
    </submittedName>
</protein>
<feature type="transmembrane region" description="Helical" evidence="5">
    <location>
        <begin position="137"/>
        <end position="157"/>
    </location>
</feature>
<accession>A0A482V2C4</accession>
<evidence type="ECO:0000256" key="5">
    <source>
        <dbReference type="SAM" id="Phobius"/>
    </source>
</evidence>
<keyword evidence="4 5" id="KW-0472">Membrane</keyword>
<feature type="transmembrane region" description="Helical" evidence="5">
    <location>
        <begin position="296"/>
        <end position="316"/>
    </location>
</feature>
<dbReference type="GO" id="GO:2001234">
    <property type="term" value="P:negative regulation of apoptotic signaling pathway"/>
    <property type="evidence" value="ECO:0007669"/>
    <property type="project" value="TreeGrafter"/>
</dbReference>
<keyword evidence="3 5" id="KW-1133">Transmembrane helix</keyword>
<evidence type="ECO:0000313" key="6">
    <source>
        <dbReference type="EMBL" id="RZB38688.1"/>
    </source>
</evidence>
<sequence length="427" mass="48850">MKDAADTADKPKCFIIELEEITKTDNKQPENILENKIYSLPFYQPPRQNRNTYDQNYYYPDQSYARGQTPAYQQRVDGQPVYVMGGYPPPPANVSRGGTPYYVNNPNQPDDSFFRDEGIFTSTFDTVKIRNRFVQRVYTILSLQLFVTFGFIILAVYEKNTRLFFRTHGTIFMIVSMIVFFALYLALVCCVDLRRKFPLNFVMLGLLGSYPYYPPPPPNVSGGGNPYRASYPGQPDETFHYRNSEIFATGFDTVKIRNRFVQRVYTILSVQLFLTFGFIALAVFEPHLREAFVNAVLPIFILGSVLYLGTALVLICVSDLRRRFPINFILLGLLTVAMTLMLTCVSVLATPVLVLYAAGTTALLCFVISLFAIQTKYLMYDTQQIVGGRRIELSPEEYILGALSLYVDMARLFLFILRLYMLCHHDD</sequence>
<gene>
    <name evidence="6" type="ORF">BDFB_001586</name>
</gene>
<dbReference type="Proteomes" id="UP000292052">
    <property type="component" value="Unassembled WGS sequence"/>
</dbReference>
<evidence type="ECO:0000313" key="7">
    <source>
        <dbReference type="Proteomes" id="UP000292052"/>
    </source>
</evidence>
<feature type="transmembrane region" description="Helical" evidence="5">
    <location>
        <begin position="354"/>
        <end position="373"/>
    </location>
</feature>
<organism evidence="6 7">
    <name type="scientific">Asbolus verrucosus</name>
    <name type="common">Desert ironclad beetle</name>
    <dbReference type="NCBI Taxonomy" id="1661398"/>
    <lineage>
        <taxon>Eukaryota</taxon>
        <taxon>Metazoa</taxon>
        <taxon>Ecdysozoa</taxon>
        <taxon>Arthropoda</taxon>
        <taxon>Hexapoda</taxon>
        <taxon>Insecta</taxon>
        <taxon>Pterygota</taxon>
        <taxon>Neoptera</taxon>
        <taxon>Endopterygota</taxon>
        <taxon>Coleoptera</taxon>
        <taxon>Polyphaga</taxon>
        <taxon>Cucujiformia</taxon>
        <taxon>Tenebrionidae</taxon>
        <taxon>Pimeliinae</taxon>
        <taxon>Asbolus</taxon>
    </lineage>
</organism>
<dbReference type="InterPro" id="IPR006214">
    <property type="entry name" value="Bax_inhibitor_1-related"/>
</dbReference>
<proteinExistence type="predicted"/>
<comment type="subcellular location">
    <subcellularLocation>
        <location evidence="1">Membrane</location>
        <topology evidence="1">Multi-pass membrane protein</topology>
    </subcellularLocation>
</comment>
<dbReference type="Pfam" id="PF01027">
    <property type="entry name" value="Bax1-I"/>
    <property type="match status" value="1"/>
</dbReference>